<sequence>MAEMKKTTGWTSGKFSHFFIISFYFNHLNVTDVLQLNAKFISQIFRQKRFGKFGTF</sequence>
<proteinExistence type="predicted"/>
<accession>A0A8T0BZQ0</accession>
<protein>
    <submittedName>
        <fullName evidence="1">Uncharacterized protein</fullName>
    </submittedName>
</protein>
<dbReference type="EMBL" id="AHCD03000044">
    <property type="protein sequence ID" value="KAF7781290.1"/>
    <property type="molecule type" value="Genomic_DNA"/>
</dbReference>
<gene>
    <name evidence="1" type="ORF">PRUB_b0456</name>
</gene>
<dbReference type="AlphaFoldDB" id="A0A8T0BZQ0"/>
<evidence type="ECO:0000313" key="1">
    <source>
        <dbReference type="EMBL" id="KAF7781290.1"/>
    </source>
</evidence>
<evidence type="ECO:0000313" key="2">
    <source>
        <dbReference type="Proteomes" id="UP000016480"/>
    </source>
</evidence>
<dbReference type="Proteomes" id="UP000016480">
    <property type="component" value="Unassembled WGS sequence"/>
</dbReference>
<reference evidence="1 2" key="1">
    <citation type="journal article" date="2012" name="J. Bacteriol.">
        <title>Genome sequence of the cycloprodigiosin-producing bacterial strain Pseudoalteromonas rubra ATCC 29570(T).</title>
        <authorList>
            <person name="Xie B.B."/>
            <person name="Shu Y.L."/>
            <person name="Qin Q.L."/>
            <person name="Rong J.C."/>
            <person name="Zhang X.Y."/>
            <person name="Chen X.L."/>
            <person name="Zhou B.C."/>
            <person name="Zhang Y.Z."/>
        </authorList>
    </citation>
    <scope>NUCLEOTIDE SEQUENCE [LARGE SCALE GENOMIC DNA]</scope>
    <source>
        <strain evidence="1 2">DSM 6842</strain>
    </source>
</reference>
<comment type="caution">
    <text evidence="1">The sequence shown here is derived from an EMBL/GenBank/DDBJ whole genome shotgun (WGS) entry which is preliminary data.</text>
</comment>
<name>A0A8T0BZQ0_9GAMM</name>
<organism evidence="1 2">
    <name type="scientific">Pseudoalteromonas rubra</name>
    <dbReference type="NCBI Taxonomy" id="43658"/>
    <lineage>
        <taxon>Bacteria</taxon>
        <taxon>Pseudomonadati</taxon>
        <taxon>Pseudomonadota</taxon>
        <taxon>Gammaproteobacteria</taxon>
        <taxon>Alteromonadales</taxon>
        <taxon>Pseudoalteromonadaceae</taxon>
        <taxon>Pseudoalteromonas</taxon>
    </lineage>
</organism>